<protein>
    <submittedName>
        <fullName evidence="2">Uncharacterized protein</fullName>
    </submittedName>
</protein>
<feature type="compositionally biased region" description="Basic residues" evidence="1">
    <location>
        <begin position="30"/>
        <end position="42"/>
    </location>
</feature>
<evidence type="ECO:0000313" key="3">
    <source>
        <dbReference type="Proteomes" id="UP000305095"/>
    </source>
</evidence>
<gene>
    <name evidence="2" type="ORF">FDV58_34055</name>
</gene>
<sequence>MSLWMVRTRQRLRSPTWMTFRQALDLSGRGAHRRTRQPHRLRQFPATHRDQ</sequence>
<accession>A0A4U6RJ21</accession>
<dbReference type="Proteomes" id="UP000305095">
    <property type="component" value="Unassembled WGS sequence"/>
</dbReference>
<comment type="caution">
    <text evidence="2">The sequence shown here is derived from an EMBL/GenBank/DDBJ whole genome shotgun (WGS) entry which is preliminary data.</text>
</comment>
<dbReference type="AlphaFoldDB" id="A0A4U6RJ21"/>
<feature type="region of interest" description="Disordered" evidence="1">
    <location>
        <begin position="28"/>
        <end position="51"/>
    </location>
</feature>
<evidence type="ECO:0000256" key="1">
    <source>
        <dbReference type="SAM" id="MobiDB-lite"/>
    </source>
</evidence>
<organism evidence="2 3">
    <name type="scientific">Bradyrhizobium elkanii</name>
    <dbReference type="NCBI Taxonomy" id="29448"/>
    <lineage>
        <taxon>Bacteria</taxon>
        <taxon>Pseudomonadati</taxon>
        <taxon>Pseudomonadota</taxon>
        <taxon>Alphaproteobacteria</taxon>
        <taxon>Hyphomicrobiales</taxon>
        <taxon>Nitrobacteraceae</taxon>
        <taxon>Bradyrhizobium</taxon>
    </lineage>
</organism>
<proteinExistence type="predicted"/>
<name>A0A4U6RJ21_BRAEL</name>
<dbReference type="EMBL" id="SZZP01000028">
    <property type="protein sequence ID" value="TKV74030.1"/>
    <property type="molecule type" value="Genomic_DNA"/>
</dbReference>
<evidence type="ECO:0000313" key="2">
    <source>
        <dbReference type="EMBL" id="TKV74030.1"/>
    </source>
</evidence>
<reference evidence="2 3" key="1">
    <citation type="submission" date="2019-05" db="EMBL/GenBank/DDBJ databases">
        <title>Draft Genome of Bradyrhizobium elkanii strain SEMIA 938, Used in Commercial Inoculants for Lupinus spp. in Brazil.</title>
        <authorList>
            <person name="Hungria M."/>
            <person name="Delamuta J.R.M."/>
            <person name="Ribeiro R.A."/>
            <person name="Nogueira M.A."/>
        </authorList>
    </citation>
    <scope>NUCLEOTIDE SEQUENCE [LARGE SCALE GENOMIC DNA]</scope>
    <source>
        <strain evidence="2 3">Semia 938</strain>
    </source>
</reference>